<proteinExistence type="predicted"/>
<dbReference type="InterPro" id="IPR027417">
    <property type="entry name" value="P-loop_NTPase"/>
</dbReference>
<reference evidence="1 2" key="1">
    <citation type="submission" date="2019-05" db="EMBL/GenBank/DDBJ databases">
        <title>The Complete Genome Sequence of the n-alkane-degrading Desulfoglaeba alkanexedens ALDC reveals multiple alkylsuccinate synthase gene clusters.</title>
        <authorList>
            <person name="Callaghan A.V."/>
            <person name="Davidova I.A."/>
            <person name="Duncan K.E."/>
            <person name="Morris B."/>
            <person name="McInerney M.J."/>
        </authorList>
    </citation>
    <scope>NUCLEOTIDE SEQUENCE [LARGE SCALE GENOMIC DNA]</scope>
    <source>
        <strain evidence="1 2">ALDC</strain>
    </source>
</reference>
<gene>
    <name evidence="1" type="ORF">FDQ92_06150</name>
</gene>
<dbReference type="Proteomes" id="UP000298602">
    <property type="component" value="Chromosome"/>
</dbReference>
<dbReference type="Gene3D" id="3.30.160.800">
    <property type="match status" value="1"/>
</dbReference>
<reference evidence="1 2" key="2">
    <citation type="submission" date="2019-05" db="EMBL/GenBank/DDBJ databases">
        <authorList>
            <person name="Suflita J.M."/>
            <person name="Marks C.R."/>
        </authorList>
    </citation>
    <scope>NUCLEOTIDE SEQUENCE [LARGE SCALE GENOMIC DNA]</scope>
    <source>
        <strain evidence="1 2">ALDC</strain>
    </source>
</reference>
<keyword evidence="2" id="KW-1185">Reference proteome</keyword>
<dbReference type="KEGG" id="dax:FDQ92_06150"/>
<dbReference type="SUPFAM" id="SSF52540">
    <property type="entry name" value="P-loop containing nucleoside triphosphate hydrolases"/>
    <property type="match status" value="1"/>
</dbReference>
<name>A0A4P8L1X7_9BACT</name>
<evidence type="ECO:0000313" key="1">
    <source>
        <dbReference type="EMBL" id="QCQ21799.1"/>
    </source>
</evidence>
<protein>
    <recommendedName>
        <fullName evidence="3">UvrD-like helicase C-terminal domain-containing protein</fullName>
    </recommendedName>
</protein>
<sequence length="59" mass="6775">MLDPWRRLFYVAATRAKRNLFLSSPKVTGRGSFYAMDPGGPSRFLFEIKNLDVLVQRPS</sequence>
<dbReference type="EMBL" id="CP040098">
    <property type="protein sequence ID" value="QCQ21799.1"/>
    <property type="molecule type" value="Genomic_DNA"/>
</dbReference>
<evidence type="ECO:0000313" key="2">
    <source>
        <dbReference type="Proteomes" id="UP000298602"/>
    </source>
</evidence>
<dbReference type="OrthoDB" id="4812256at2"/>
<accession>A0A4P8L1X7</accession>
<organism evidence="1 2">
    <name type="scientific">Desulfoglaeba alkanexedens ALDC</name>
    <dbReference type="NCBI Taxonomy" id="980445"/>
    <lineage>
        <taxon>Bacteria</taxon>
        <taxon>Pseudomonadati</taxon>
        <taxon>Thermodesulfobacteriota</taxon>
        <taxon>Syntrophobacteria</taxon>
        <taxon>Syntrophobacterales</taxon>
        <taxon>Syntrophobacteraceae</taxon>
        <taxon>Desulfoglaeba</taxon>
    </lineage>
</organism>
<evidence type="ECO:0008006" key="3">
    <source>
        <dbReference type="Google" id="ProtNLM"/>
    </source>
</evidence>
<dbReference type="AlphaFoldDB" id="A0A4P8L1X7"/>